<gene>
    <name evidence="5" type="ORF">ACOF00016_LOCUS16730</name>
</gene>
<dbReference type="InterPro" id="IPR002130">
    <property type="entry name" value="Cyclophilin-type_PPIase_dom"/>
</dbReference>
<keyword evidence="2 3" id="KW-0413">Isomerase</keyword>
<feature type="signal peptide" evidence="3">
    <location>
        <begin position="1"/>
        <end position="29"/>
    </location>
</feature>
<dbReference type="SUPFAM" id="SSF50891">
    <property type="entry name" value="Cyclophilin-like"/>
    <property type="match status" value="1"/>
</dbReference>
<feature type="chain" id="PRO_5031611419" description="Peptidyl-prolyl cis-trans isomerase" evidence="3">
    <location>
        <begin position="30"/>
        <end position="285"/>
    </location>
</feature>
<sequence>MFISFRYHPAFRLFSVWLLFACLEEATWAWQTTQISRRQTKLHHHHPQSPPLPSSVGDDFNDSPCFTTNSRRSFLVETTIALATSTALSPSLPAHAAYIDPITSPPKITQKVYLDVEYSYNNERRRDRLMIGLFGDAMPRVVDNFAKLCETNAYEGTSFYRILSGYCMQGGAIGDPTGNSGRSYAATNGDTTMFLEPDNFNIQHTQRGLVSMVRSTREGGIDSRFLIQLTNDGGWANDRYAAFGQVIDDDKTSKVLLERLENLPVQPPKNNPKQPVTIVASGLLP</sequence>
<dbReference type="Pfam" id="PF00160">
    <property type="entry name" value="Pro_isomerase"/>
    <property type="match status" value="1"/>
</dbReference>
<comment type="similarity">
    <text evidence="3">Belongs to the cyclophilin-type PPIase family.</text>
</comment>
<dbReference type="PRINTS" id="PR00153">
    <property type="entry name" value="CSAPPISMRASE"/>
</dbReference>
<evidence type="ECO:0000256" key="3">
    <source>
        <dbReference type="RuleBase" id="RU363019"/>
    </source>
</evidence>
<accession>A0A7S3PD96</accession>
<dbReference type="PANTHER" id="PTHR45625">
    <property type="entry name" value="PEPTIDYL-PROLYL CIS-TRANS ISOMERASE-RELATED"/>
    <property type="match status" value="1"/>
</dbReference>
<dbReference type="PANTHER" id="PTHR45625:SF4">
    <property type="entry name" value="PEPTIDYLPROLYL ISOMERASE DOMAIN AND WD REPEAT-CONTAINING PROTEIN 1"/>
    <property type="match status" value="1"/>
</dbReference>
<reference evidence="5" key="1">
    <citation type="submission" date="2021-01" db="EMBL/GenBank/DDBJ databases">
        <authorList>
            <person name="Corre E."/>
            <person name="Pelletier E."/>
            <person name="Niang G."/>
            <person name="Scheremetjew M."/>
            <person name="Finn R."/>
            <person name="Kale V."/>
            <person name="Holt S."/>
            <person name="Cochrane G."/>
            <person name="Meng A."/>
            <person name="Brown T."/>
            <person name="Cohen L."/>
        </authorList>
    </citation>
    <scope>NUCLEOTIDE SEQUENCE</scope>
    <source>
        <strain evidence="5">CCMP127</strain>
    </source>
</reference>
<name>A0A7S3PD96_9STRA</name>
<feature type="domain" description="PPIase cyclophilin-type" evidence="4">
    <location>
        <begin position="128"/>
        <end position="283"/>
    </location>
</feature>
<evidence type="ECO:0000259" key="4">
    <source>
        <dbReference type="PROSITE" id="PS50072"/>
    </source>
</evidence>
<dbReference type="AlphaFoldDB" id="A0A7S3PD96"/>
<dbReference type="EC" id="5.2.1.8" evidence="3"/>
<dbReference type="InterPro" id="IPR029000">
    <property type="entry name" value="Cyclophilin-like_dom_sf"/>
</dbReference>
<protein>
    <recommendedName>
        <fullName evidence="3">Peptidyl-prolyl cis-trans isomerase</fullName>
        <shortName evidence="3">PPIase</shortName>
        <ecNumber evidence="3">5.2.1.8</ecNumber>
    </recommendedName>
</protein>
<evidence type="ECO:0000313" key="5">
    <source>
        <dbReference type="EMBL" id="CAE0419935.1"/>
    </source>
</evidence>
<dbReference type="PROSITE" id="PS50072">
    <property type="entry name" value="CSA_PPIASE_2"/>
    <property type="match status" value="1"/>
</dbReference>
<dbReference type="InterPro" id="IPR044666">
    <property type="entry name" value="Cyclophilin_A-like"/>
</dbReference>
<keyword evidence="3" id="KW-0732">Signal</keyword>
<dbReference type="GO" id="GO:0003755">
    <property type="term" value="F:peptidyl-prolyl cis-trans isomerase activity"/>
    <property type="evidence" value="ECO:0007669"/>
    <property type="project" value="UniProtKB-UniRule"/>
</dbReference>
<keyword evidence="1 3" id="KW-0697">Rotamase</keyword>
<comment type="function">
    <text evidence="3">PPIases accelerate the folding of proteins. It catalyzes the cis-trans isomerization of proline imidic peptide bonds in oligopeptides.</text>
</comment>
<organism evidence="5">
    <name type="scientific">Amphora coffeiformis</name>
    <dbReference type="NCBI Taxonomy" id="265554"/>
    <lineage>
        <taxon>Eukaryota</taxon>
        <taxon>Sar</taxon>
        <taxon>Stramenopiles</taxon>
        <taxon>Ochrophyta</taxon>
        <taxon>Bacillariophyta</taxon>
        <taxon>Bacillariophyceae</taxon>
        <taxon>Bacillariophycidae</taxon>
        <taxon>Thalassiophysales</taxon>
        <taxon>Catenulaceae</taxon>
        <taxon>Amphora</taxon>
    </lineage>
</organism>
<evidence type="ECO:0000256" key="1">
    <source>
        <dbReference type="ARBA" id="ARBA00023110"/>
    </source>
</evidence>
<dbReference type="Gene3D" id="2.40.100.10">
    <property type="entry name" value="Cyclophilin-like"/>
    <property type="match status" value="1"/>
</dbReference>
<evidence type="ECO:0000256" key="2">
    <source>
        <dbReference type="ARBA" id="ARBA00023235"/>
    </source>
</evidence>
<proteinExistence type="inferred from homology"/>
<comment type="catalytic activity">
    <reaction evidence="3">
        <text>[protein]-peptidylproline (omega=180) = [protein]-peptidylproline (omega=0)</text>
        <dbReference type="Rhea" id="RHEA:16237"/>
        <dbReference type="Rhea" id="RHEA-COMP:10747"/>
        <dbReference type="Rhea" id="RHEA-COMP:10748"/>
        <dbReference type="ChEBI" id="CHEBI:83833"/>
        <dbReference type="ChEBI" id="CHEBI:83834"/>
        <dbReference type="EC" id="5.2.1.8"/>
    </reaction>
</comment>
<dbReference type="EMBL" id="HBIM01022542">
    <property type="protein sequence ID" value="CAE0419935.1"/>
    <property type="molecule type" value="Transcribed_RNA"/>
</dbReference>